<reference evidence="2 3" key="1">
    <citation type="submission" date="2024-06" db="EMBL/GenBank/DDBJ databases">
        <authorList>
            <person name="Kim D.-U."/>
        </authorList>
    </citation>
    <scope>NUCLEOTIDE SEQUENCE [LARGE SCALE GENOMIC DNA]</scope>
    <source>
        <strain evidence="2 3">KACC15460</strain>
    </source>
</reference>
<dbReference type="InterPro" id="IPR010642">
    <property type="entry name" value="Invasion_prot_B"/>
</dbReference>
<sequence length="195" mass="19917">MGRKQVYFAAALGAFCVLGLSMSMAAQTKTDKAAAPATDAAKPPQLPGGASALSETHGDWTVNCQIAGTNKVCSLSHQQFNKQTNQRLLAIELTTKTGEDAAGTLALPFGLALAKGIALEIDDKKLDGTLPFNTCQAVGCLVPVAFDADITPMLTSGTTLKVDATAADTGQPISFSISLAGFGGALARTAELSAN</sequence>
<name>A0ABV2DKM8_9HYPH</name>
<evidence type="ECO:0000313" key="3">
    <source>
        <dbReference type="Proteomes" id="UP001548832"/>
    </source>
</evidence>
<dbReference type="InterPro" id="IPR038696">
    <property type="entry name" value="IalB_sf"/>
</dbReference>
<evidence type="ECO:0000313" key="2">
    <source>
        <dbReference type="EMBL" id="MET2830303.1"/>
    </source>
</evidence>
<accession>A0ABV2DKM8</accession>
<evidence type="ECO:0000256" key="1">
    <source>
        <dbReference type="SAM" id="SignalP"/>
    </source>
</evidence>
<dbReference type="Gene3D" id="2.60.40.1880">
    <property type="entry name" value="Invasion associated locus B (IalB) protein"/>
    <property type="match status" value="1"/>
</dbReference>
<comment type="caution">
    <text evidence="2">The sequence shown here is derived from an EMBL/GenBank/DDBJ whole genome shotgun (WGS) entry which is preliminary data.</text>
</comment>
<feature type="signal peptide" evidence="1">
    <location>
        <begin position="1"/>
        <end position="25"/>
    </location>
</feature>
<protein>
    <submittedName>
        <fullName evidence="2">Invasion associated locus B family protein</fullName>
    </submittedName>
</protein>
<dbReference type="Pfam" id="PF06776">
    <property type="entry name" value="IalB"/>
    <property type="match status" value="1"/>
</dbReference>
<proteinExistence type="predicted"/>
<organism evidence="2 3">
    <name type="scientific">Mesorhizobium shangrilense</name>
    <dbReference type="NCBI Taxonomy" id="460060"/>
    <lineage>
        <taxon>Bacteria</taxon>
        <taxon>Pseudomonadati</taxon>
        <taxon>Pseudomonadota</taxon>
        <taxon>Alphaproteobacteria</taxon>
        <taxon>Hyphomicrobiales</taxon>
        <taxon>Phyllobacteriaceae</taxon>
        <taxon>Mesorhizobium</taxon>
    </lineage>
</organism>
<keyword evidence="1" id="KW-0732">Signal</keyword>
<gene>
    <name evidence="2" type="ORF">ABVQ20_25300</name>
</gene>
<dbReference type="RefSeq" id="WP_354462394.1">
    <property type="nucleotide sequence ID" value="NZ_JBEWSZ010000002.1"/>
</dbReference>
<dbReference type="EMBL" id="JBEWSZ010000002">
    <property type="protein sequence ID" value="MET2830303.1"/>
    <property type="molecule type" value="Genomic_DNA"/>
</dbReference>
<dbReference type="Proteomes" id="UP001548832">
    <property type="component" value="Unassembled WGS sequence"/>
</dbReference>
<keyword evidence="3" id="KW-1185">Reference proteome</keyword>
<feature type="chain" id="PRO_5047143616" evidence="1">
    <location>
        <begin position="26"/>
        <end position="195"/>
    </location>
</feature>